<evidence type="ECO:0000313" key="1">
    <source>
        <dbReference type="EMBL" id="AXH50957.1"/>
    </source>
</evidence>
<organism evidence="1 2">
    <name type="scientific">Serratia phage Scapp</name>
    <dbReference type="NCBI Taxonomy" id="2282409"/>
    <lineage>
        <taxon>Viruses</taxon>
        <taxon>Duplodnaviria</taxon>
        <taxon>Heunggongvirae</taxon>
        <taxon>Uroviricota</taxon>
        <taxon>Caudoviricetes</taxon>
        <taxon>Scappvirus</taxon>
        <taxon>Scappvirus scapp</taxon>
    </lineage>
</organism>
<dbReference type="EMBL" id="MH553517">
    <property type="protein sequence ID" value="AXH50957.1"/>
    <property type="molecule type" value="Genomic_DNA"/>
</dbReference>
<name>A0A345L6Q5_9CAUD</name>
<evidence type="ECO:0000313" key="2">
    <source>
        <dbReference type="Proteomes" id="UP000260583"/>
    </source>
</evidence>
<sequence length="439" mass="45358">MGAFTPPITIDSAGDAFRAWFNAGIPAGVSTVYFDMYPDWDSADFIGEDITWSITGGQPALWTLNPAGQTPKPGGFVLGASRAAVGGAGTSCNLQGVCSSGRIINVAINMAQYFAVAFTEAGQTIDYVAGSTFPVSSWCNYGSGTSRVATLFVDEGQGYQLAAQQTANATGSSLLASFSFPYTFRKSCKAFVRMQDTFGRWSDTGEATFNVKPVSNFTVSTSPGDVALGSTESAPDNIRLNIIAVGSRDFKVATTPPSSSNIPGLPMGYNTDGGITTAKVTITPSASDDHMFKVTVPANATANAAGKLQLSMNGFNKIVDVVVASPFPKAPATGIDPGAATTGLTVTKVDATNWNVSLSLAGGAKKMNVVLVPAGAFQFKYVADNLADSTVIGIGPDGGATPSFTITPKKVGSTTVMIRHQGFTGDADPFVKLTVTVTA</sequence>
<keyword evidence="2" id="KW-1185">Reference proteome</keyword>
<gene>
    <name evidence="1" type="ORF">CPT_Scapp_028</name>
</gene>
<proteinExistence type="predicted"/>
<protein>
    <submittedName>
        <fullName evidence="1">Uncharacterized protein</fullName>
    </submittedName>
</protein>
<accession>A0A345L6Q5</accession>
<dbReference type="Proteomes" id="UP000260583">
    <property type="component" value="Segment"/>
</dbReference>
<reference evidence="2" key="1">
    <citation type="submission" date="2018-06" db="EMBL/GenBank/DDBJ databases">
        <title>Complete genome of Serratia marcescens Siphophage Scapp.</title>
        <authorList>
            <person name="Koehler B.T."/>
            <person name="Bonasera R."/>
            <person name="Liu M."/>
            <person name="Kongari R."/>
        </authorList>
    </citation>
    <scope>NUCLEOTIDE SEQUENCE [LARGE SCALE GENOMIC DNA]</scope>
</reference>